<reference evidence="4 5" key="1">
    <citation type="submission" date="2017-03" db="EMBL/GenBank/DDBJ databases">
        <title>Paenibacillus larvae genome sequencing.</title>
        <authorList>
            <person name="Dingman D.W."/>
        </authorList>
    </citation>
    <scope>NUCLEOTIDE SEQUENCE [LARGE SCALE GENOMIC DNA]</scope>
    <source>
        <strain evidence="4 5">SAG 10367</strain>
        <plasmid evidence="5">pplp3</plasmid>
    </source>
</reference>
<evidence type="ECO:0000259" key="2">
    <source>
        <dbReference type="Pfam" id="PF22822"/>
    </source>
</evidence>
<dbReference type="AlphaFoldDB" id="A0A1V0UZZ0"/>
<feature type="domain" description="MrpR N-terminal core-binding" evidence="2">
    <location>
        <begin position="8"/>
        <end position="86"/>
    </location>
</feature>
<dbReference type="GO" id="GO:0015074">
    <property type="term" value="P:DNA integration"/>
    <property type="evidence" value="ECO:0007669"/>
    <property type="project" value="InterPro"/>
</dbReference>
<dbReference type="EMBL" id="CP020558">
    <property type="protein sequence ID" value="ARF70719.1"/>
    <property type="molecule type" value="Genomic_DNA"/>
</dbReference>
<protein>
    <submittedName>
        <fullName evidence="4">Uncharacterized protein</fullName>
    </submittedName>
</protein>
<dbReference type="Gene3D" id="1.10.443.10">
    <property type="entry name" value="Intergrase catalytic core"/>
    <property type="match status" value="1"/>
</dbReference>
<dbReference type="GO" id="GO:0003677">
    <property type="term" value="F:DNA binding"/>
    <property type="evidence" value="ECO:0007669"/>
    <property type="project" value="InterPro"/>
</dbReference>
<keyword evidence="1" id="KW-0233">DNA recombination</keyword>
<dbReference type="SUPFAM" id="SSF56349">
    <property type="entry name" value="DNA breaking-rejoining enzymes"/>
    <property type="match status" value="1"/>
</dbReference>
<accession>A0A1V0UZZ0</accession>
<dbReference type="RefSeq" id="WP_083041700.1">
    <property type="nucleotide sequence ID" value="NZ_CP020558.1"/>
</dbReference>
<dbReference type="Proteomes" id="UP000192727">
    <property type="component" value="Plasmid pPLP3"/>
</dbReference>
<evidence type="ECO:0000256" key="1">
    <source>
        <dbReference type="ARBA" id="ARBA00023172"/>
    </source>
</evidence>
<geneLocation type="plasmid" evidence="5">
    <name>pplp3</name>
</geneLocation>
<dbReference type="GO" id="GO:0006310">
    <property type="term" value="P:DNA recombination"/>
    <property type="evidence" value="ECO:0007669"/>
    <property type="project" value="UniProtKB-KW"/>
</dbReference>
<organism evidence="4 5">
    <name type="scientific">Paenibacillus larvae subsp. pulvifaciens</name>
    <dbReference type="NCBI Taxonomy" id="1477"/>
    <lineage>
        <taxon>Bacteria</taxon>
        <taxon>Bacillati</taxon>
        <taxon>Bacillota</taxon>
        <taxon>Bacilli</taxon>
        <taxon>Bacillales</taxon>
        <taxon>Paenibacillaceae</taxon>
        <taxon>Paenibacillus</taxon>
    </lineage>
</organism>
<sequence length="322" mass="37863">MKKLPNDLYNEKIKEEFLNIYDNEETKNNYKRIFQISSYTEKATNKDIYDFNMKELESVLYDLDPLTKASSESNGRILTSYISWCISKGYKKGINILKTVDSDWFDKFVDKNKKIYWSYKEIKQIISRCENAQDAAPIRLLFSSVNGKGAAEIRNLKKQDIDSYNNTLRLTDYDGSQRIIKVEEDVIDLCIDALNEKEYVKRNGVMEYRQNVSNVNELFVNDYVFRNSQTRTTNENGPVQSSVIYRRINLIGETLSIPYFTSKNIFRSGMIYLGRKLLEKNGELGNDQYKEIAKEFKINNWYSLKDFVNYDNIYKLYGEISK</sequence>
<evidence type="ECO:0000313" key="4">
    <source>
        <dbReference type="EMBL" id="ARF70719.1"/>
    </source>
</evidence>
<evidence type="ECO:0000259" key="3">
    <source>
        <dbReference type="Pfam" id="PF22823"/>
    </source>
</evidence>
<dbReference type="InterPro" id="IPR055009">
    <property type="entry name" value="MrpR_N_CB"/>
</dbReference>
<keyword evidence="4" id="KW-0614">Plasmid</keyword>
<dbReference type="Pfam" id="PF22822">
    <property type="entry name" value="MrpR_N_CB"/>
    <property type="match status" value="1"/>
</dbReference>
<proteinExistence type="predicted"/>
<evidence type="ECO:0000313" key="5">
    <source>
        <dbReference type="Proteomes" id="UP000192727"/>
    </source>
</evidence>
<dbReference type="Pfam" id="PF22823">
    <property type="entry name" value="MrpR_C_cat"/>
    <property type="match status" value="1"/>
</dbReference>
<feature type="domain" description="MrpR C-terminal catalytic" evidence="3">
    <location>
        <begin position="116"/>
        <end position="319"/>
    </location>
</feature>
<dbReference type="InterPro" id="IPR013762">
    <property type="entry name" value="Integrase-like_cat_sf"/>
</dbReference>
<gene>
    <name evidence="4" type="ORF">B7C51_24920</name>
</gene>
<name>A0A1V0UZZ0_9BACL</name>
<dbReference type="InterPro" id="IPR055008">
    <property type="entry name" value="MrpR_C_cat"/>
</dbReference>
<dbReference type="InterPro" id="IPR011010">
    <property type="entry name" value="DNA_brk_join_enz"/>
</dbReference>